<evidence type="ECO:0000256" key="1">
    <source>
        <dbReference type="ARBA" id="ARBA00004651"/>
    </source>
</evidence>
<gene>
    <name evidence="10" type="ORF">J2Z77_002130</name>
</gene>
<comment type="caution">
    <text evidence="10">The sequence shown here is derived from an EMBL/GenBank/DDBJ whole genome shotgun (WGS) entry which is preliminary data.</text>
</comment>
<dbReference type="PANTHER" id="PTHR30472:SF25">
    <property type="entry name" value="ABC TRANSPORTER PERMEASE PROTEIN MJ0876-RELATED"/>
    <property type="match status" value="1"/>
</dbReference>
<evidence type="ECO:0000256" key="7">
    <source>
        <dbReference type="ARBA" id="ARBA00023136"/>
    </source>
</evidence>
<feature type="compositionally biased region" description="Pro residues" evidence="8">
    <location>
        <begin position="99"/>
        <end position="109"/>
    </location>
</feature>
<organism evidence="10 11">
    <name type="scientific">Streptomyces avidinii</name>
    <dbReference type="NCBI Taxonomy" id="1895"/>
    <lineage>
        <taxon>Bacteria</taxon>
        <taxon>Bacillati</taxon>
        <taxon>Actinomycetota</taxon>
        <taxon>Actinomycetes</taxon>
        <taxon>Kitasatosporales</taxon>
        <taxon>Streptomycetaceae</taxon>
        <taxon>Streptomyces</taxon>
    </lineage>
</organism>
<feature type="transmembrane region" description="Helical" evidence="9">
    <location>
        <begin position="435"/>
        <end position="453"/>
    </location>
</feature>
<name>A0ABS4L3E9_STRAV</name>
<evidence type="ECO:0000313" key="10">
    <source>
        <dbReference type="EMBL" id="MBP2036339.1"/>
    </source>
</evidence>
<feature type="transmembrane region" description="Helical" evidence="9">
    <location>
        <begin position="189"/>
        <end position="206"/>
    </location>
</feature>
<dbReference type="RefSeq" id="WP_229920063.1">
    <property type="nucleotide sequence ID" value="NZ_BMVL01000001.1"/>
</dbReference>
<evidence type="ECO:0000256" key="6">
    <source>
        <dbReference type="ARBA" id="ARBA00022989"/>
    </source>
</evidence>
<feature type="compositionally biased region" description="Low complexity" evidence="8">
    <location>
        <begin position="79"/>
        <end position="98"/>
    </location>
</feature>
<evidence type="ECO:0000256" key="9">
    <source>
        <dbReference type="SAM" id="Phobius"/>
    </source>
</evidence>
<feature type="transmembrane region" description="Helical" evidence="9">
    <location>
        <begin position="218"/>
        <end position="238"/>
    </location>
</feature>
<protein>
    <submittedName>
        <fullName evidence="10">Iron complex transport system permease protein</fullName>
    </submittedName>
</protein>
<dbReference type="InterPro" id="IPR000522">
    <property type="entry name" value="ABC_transptr_permease_BtuC"/>
</dbReference>
<evidence type="ECO:0000256" key="4">
    <source>
        <dbReference type="ARBA" id="ARBA00022475"/>
    </source>
</evidence>
<reference evidence="10 11" key="1">
    <citation type="submission" date="2021-03" db="EMBL/GenBank/DDBJ databases">
        <title>Genomic Encyclopedia of Type Strains, Phase IV (KMG-IV): sequencing the most valuable type-strain genomes for metagenomic binning, comparative biology and taxonomic classification.</title>
        <authorList>
            <person name="Goeker M."/>
        </authorList>
    </citation>
    <scope>NUCLEOTIDE SEQUENCE [LARGE SCALE GENOMIC DNA]</scope>
    <source>
        <strain evidence="10 11">DSM 40526</strain>
    </source>
</reference>
<evidence type="ECO:0000256" key="3">
    <source>
        <dbReference type="ARBA" id="ARBA00022448"/>
    </source>
</evidence>
<comment type="subcellular location">
    <subcellularLocation>
        <location evidence="1">Cell membrane</location>
        <topology evidence="1">Multi-pass membrane protein</topology>
    </subcellularLocation>
</comment>
<keyword evidence="7 9" id="KW-0472">Membrane</keyword>
<feature type="transmembrane region" description="Helical" evidence="9">
    <location>
        <begin position="244"/>
        <end position="264"/>
    </location>
</feature>
<sequence>MALHDRSDGAGSLPGHPPQTERTATTTAPADRPTGSDGAGCVSGRSPQGAECTAAAPSDASSHSASEETPRRAPGPGGTTPADPTPAETTPADPGPAETAPPAPPAPPKPKPRNRNRSGSGSGSRRPALLTTALVAALAVLALVSAGTGAYDIPLGDVLASVQHHLGLGGAPLDRVGESVLWNVRLPRVVLALLVGASLGCAGALMQGVFGNPLAEPGVIGISAGAAVGAVAAIGLGLSFFGNWTITVCAFVAGLITVSSVYLLSRNGGKTEVVTLILTGIAVNAFAGALIGLFVFFADSGQVNQITFWQLGSLAQATWPKVLAVLPCALAGLLVAPFHSRRLDLLALGERPARHLGIDVERLRIALILVVALLTAAAVAVAGVITFIGLLVPHLLRMANGPGHRFLIPGSALAGALVLVAGDLAARTLAQPAELPLGVLTALLGSPFFFWLLRRTRRKQGGWA</sequence>
<evidence type="ECO:0000256" key="8">
    <source>
        <dbReference type="SAM" id="MobiDB-lite"/>
    </source>
</evidence>
<evidence type="ECO:0000256" key="2">
    <source>
        <dbReference type="ARBA" id="ARBA00007935"/>
    </source>
</evidence>
<keyword evidence="4" id="KW-1003">Cell membrane</keyword>
<dbReference type="Pfam" id="PF01032">
    <property type="entry name" value="FecCD"/>
    <property type="match status" value="1"/>
</dbReference>
<comment type="similarity">
    <text evidence="2">Belongs to the binding-protein-dependent transport system permease family. FecCD subfamily.</text>
</comment>
<keyword evidence="3" id="KW-0813">Transport</keyword>
<feature type="compositionally biased region" description="Low complexity" evidence="8">
    <location>
        <begin position="18"/>
        <end position="33"/>
    </location>
</feature>
<feature type="transmembrane region" description="Helical" evidence="9">
    <location>
        <begin position="276"/>
        <end position="298"/>
    </location>
</feature>
<feature type="transmembrane region" description="Helical" evidence="9">
    <location>
        <begin position="365"/>
        <end position="392"/>
    </location>
</feature>
<feature type="compositionally biased region" description="Low complexity" evidence="8">
    <location>
        <begin position="54"/>
        <end position="64"/>
    </location>
</feature>
<dbReference type="EMBL" id="JAGGLQ010000003">
    <property type="protein sequence ID" value="MBP2036339.1"/>
    <property type="molecule type" value="Genomic_DNA"/>
</dbReference>
<keyword evidence="11" id="KW-1185">Reference proteome</keyword>
<feature type="compositionally biased region" description="Low complexity" evidence="8">
    <location>
        <begin position="117"/>
        <end position="126"/>
    </location>
</feature>
<dbReference type="Gene3D" id="1.10.3470.10">
    <property type="entry name" value="ABC transporter involved in vitamin B12 uptake, BtuC"/>
    <property type="match status" value="1"/>
</dbReference>
<keyword evidence="5 9" id="KW-0812">Transmembrane</keyword>
<dbReference type="InterPro" id="IPR037294">
    <property type="entry name" value="ABC_BtuC-like"/>
</dbReference>
<dbReference type="Proteomes" id="UP001519310">
    <property type="component" value="Unassembled WGS sequence"/>
</dbReference>
<feature type="region of interest" description="Disordered" evidence="8">
    <location>
        <begin position="1"/>
        <end position="126"/>
    </location>
</feature>
<keyword evidence="6 9" id="KW-1133">Transmembrane helix</keyword>
<dbReference type="PANTHER" id="PTHR30472">
    <property type="entry name" value="FERRIC ENTEROBACTIN TRANSPORT SYSTEM PERMEASE PROTEIN"/>
    <property type="match status" value="1"/>
</dbReference>
<dbReference type="CDD" id="cd06550">
    <property type="entry name" value="TM_ABC_iron-siderophores_like"/>
    <property type="match status" value="1"/>
</dbReference>
<evidence type="ECO:0000313" key="11">
    <source>
        <dbReference type="Proteomes" id="UP001519310"/>
    </source>
</evidence>
<evidence type="ECO:0000256" key="5">
    <source>
        <dbReference type="ARBA" id="ARBA00022692"/>
    </source>
</evidence>
<feature type="transmembrane region" description="Helical" evidence="9">
    <location>
        <begin position="128"/>
        <end position="151"/>
    </location>
</feature>
<dbReference type="SUPFAM" id="SSF81345">
    <property type="entry name" value="ABC transporter involved in vitamin B12 uptake, BtuC"/>
    <property type="match status" value="1"/>
</dbReference>
<accession>A0ABS4L3E9</accession>
<proteinExistence type="inferred from homology"/>